<name>A0A7M1S4R6_9BACT</name>
<dbReference type="KEGG" id="sinu:IMZ28_02650"/>
<evidence type="ECO:0000313" key="2">
    <source>
        <dbReference type="EMBL" id="QOR62393.1"/>
    </source>
</evidence>
<gene>
    <name evidence="2" type="ORF">IMZ28_02650</name>
</gene>
<feature type="domain" description="J" evidence="1">
    <location>
        <begin position="10"/>
        <end position="73"/>
    </location>
</feature>
<keyword evidence="3" id="KW-1185">Reference proteome</keyword>
<protein>
    <submittedName>
        <fullName evidence="2">J domain-containing protein</fullName>
    </submittedName>
</protein>
<dbReference type="Gene3D" id="1.10.287.110">
    <property type="entry name" value="DnaJ domain"/>
    <property type="match status" value="1"/>
</dbReference>
<dbReference type="InterPro" id="IPR036869">
    <property type="entry name" value="J_dom_sf"/>
</dbReference>
<dbReference type="Pfam" id="PF00226">
    <property type="entry name" value="DnaJ"/>
    <property type="match status" value="1"/>
</dbReference>
<dbReference type="SUPFAM" id="SSF46565">
    <property type="entry name" value="Chaperone J-domain"/>
    <property type="match status" value="1"/>
</dbReference>
<proteinExistence type="predicted"/>
<dbReference type="Proteomes" id="UP000595074">
    <property type="component" value="Chromosome"/>
</dbReference>
<dbReference type="PROSITE" id="PS50076">
    <property type="entry name" value="DNAJ_2"/>
    <property type="match status" value="1"/>
</dbReference>
<evidence type="ECO:0000259" key="1">
    <source>
        <dbReference type="PROSITE" id="PS50076"/>
    </source>
</evidence>
<accession>A0A7M1S4R6</accession>
<organism evidence="2 3">
    <name type="scientific">Sulfurovum indicum</name>
    <dbReference type="NCBI Taxonomy" id="2779528"/>
    <lineage>
        <taxon>Bacteria</taxon>
        <taxon>Pseudomonadati</taxon>
        <taxon>Campylobacterota</taxon>
        <taxon>Epsilonproteobacteria</taxon>
        <taxon>Campylobacterales</taxon>
        <taxon>Sulfurovaceae</taxon>
        <taxon>Sulfurovum</taxon>
    </lineage>
</organism>
<evidence type="ECO:0000313" key="3">
    <source>
        <dbReference type="Proteomes" id="UP000595074"/>
    </source>
</evidence>
<dbReference type="AlphaFoldDB" id="A0A7M1S4R6"/>
<dbReference type="SMART" id="SM00271">
    <property type="entry name" value="DnaJ"/>
    <property type="match status" value="1"/>
</dbReference>
<reference evidence="2 3" key="1">
    <citation type="submission" date="2020-10" db="EMBL/GenBank/DDBJ databases">
        <title>The genome of sulfurovum sp.</title>
        <authorList>
            <person name="Xie S."/>
            <person name="Shao Z."/>
            <person name="Jiang L."/>
        </authorList>
    </citation>
    <scope>NUCLEOTIDE SEQUENCE [LARGE SCALE GENOMIC DNA]</scope>
    <source>
        <strain evidence="2 3">ST-419</strain>
    </source>
</reference>
<dbReference type="EMBL" id="CP063164">
    <property type="protein sequence ID" value="QOR62393.1"/>
    <property type="molecule type" value="Genomic_DNA"/>
</dbReference>
<dbReference type="InterPro" id="IPR001623">
    <property type="entry name" value="DnaJ_domain"/>
</dbReference>
<sequence>MNNLVETIEEALDILELPKLITKEDIKKQYRFLAKKNHPDIGGDAQKMEQLNRAYKLLMQYIEEFRYTFDEEEINRQFPGVEHDRRFRP</sequence>
<dbReference type="RefSeq" id="WP_197549156.1">
    <property type="nucleotide sequence ID" value="NZ_CP063164.1"/>
</dbReference>
<dbReference type="CDD" id="cd06257">
    <property type="entry name" value="DnaJ"/>
    <property type="match status" value="1"/>
</dbReference>